<dbReference type="RefSeq" id="WP_133062462.1">
    <property type="nucleotide sequence ID" value="NZ_FYEX01000001.1"/>
</dbReference>
<accession>A0A212TD70</accession>
<reference evidence="2 3" key="1">
    <citation type="submission" date="2017-06" db="EMBL/GenBank/DDBJ databases">
        <authorList>
            <person name="Kim H.J."/>
            <person name="Triplett B.A."/>
        </authorList>
    </citation>
    <scope>NUCLEOTIDE SEQUENCE [LARGE SCALE GENOMIC DNA]</scope>
    <source>
        <strain evidence="2 3">MWH-VicM1</strain>
    </source>
</reference>
<feature type="region of interest" description="Disordered" evidence="1">
    <location>
        <begin position="111"/>
        <end position="153"/>
    </location>
</feature>
<feature type="compositionally biased region" description="Polar residues" evidence="1">
    <location>
        <begin position="144"/>
        <end position="153"/>
    </location>
</feature>
<evidence type="ECO:0000313" key="2">
    <source>
        <dbReference type="EMBL" id="SNC63972.1"/>
    </source>
</evidence>
<protein>
    <submittedName>
        <fullName evidence="2">Uncharacterized protein</fullName>
    </submittedName>
</protein>
<dbReference type="NCBIfam" id="NF043076">
    <property type="entry name" value="PHA_gran_PhaM"/>
    <property type="match status" value="1"/>
</dbReference>
<dbReference type="OrthoDB" id="8566581at2"/>
<sequence length="153" mass="16305">MFGAMPDFNQSLEMFKTMWGNSPTPGDLSGFGAGIGGGAAMPTLDIEELDKRIQDLKSVENWLQLNMSVLRSTIQGLEVQRATLAALKSFSAAMTPEAMAEASKAAQKAANQATQAATEMAKEMATGSFSDKKTAKPRQKKPRATSTRRATGS</sequence>
<dbReference type="Proteomes" id="UP000197215">
    <property type="component" value="Unassembled WGS sequence"/>
</dbReference>
<evidence type="ECO:0000256" key="1">
    <source>
        <dbReference type="SAM" id="MobiDB-lite"/>
    </source>
</evidence>
<dbReference type="EMBL" id="FYEX01000001">
    <property type="protein sequence ID" value="SNC63972.1"/>
    <property type="molecule type" value="Genomic_DNA"/>
</dbReference>
<name>A0A212TD70_9BURK</name>
<dbReference type="InterPro" id="IPR050026">
    <property type="entry name" value="PHA_gran_PhaM_N"/>
</dbReference>
<keyword evidence="3" id="KW-1185">Reference proteome</keyword>
<evidence type="ECO:0000313" key="3">
    <source>
        <dbReference type="Proteomes" id="UP000197215"/>
    </source>
</evidence>
<proteinExistence type="predicted"/>
<gene>
    <name evidence="2" type="ORF">SAMN06295916_0997</name>
</gene>
<dbReference type="AlphaFoldDB" id="A0A212TD70"/>
<organism evidence="2 3">
    <name type="scientific">Polynucleobacter victoriensis</name>
    <dbReference type="NCBI Taxonomy" id="2049319"/>
    <lineage>
        <taxon>Bacteria</taxon>
        <taxon>Pseudomonadati</taxon>
        <taxon>Pseudomonadota</taxon>
        <taxon>Betaproteobacteria</taxon>
        <taxon>Burkholderiales</taxon>
        <taxon>Burkholderiaceae</taxon>
        <taxon>Polynucleobacter</taxon>
    </lineage>
</organism>